<organism evidence="1 2">
    <name type="scientific">Acropora cervicornis</name>
    <name type="common">Staghorn coral</name>
    <dbReference type="NCBI Taxonomy" id="6130"/>
    <lineage>
        <taxon>Eukaryota</taxon>
        <taxon>Metazoa</taxon>
        <taxon>Cnidaria</taxon>
        <taxon>Anthozoa</taxon>
        <taxon>Hexacorallia</taxon>
        <taxon>Scleractinia</taxon>
        <taxon>Astrocoeniina</taxon>
        <taxon>Acroporidae</taxon>
        <taxon>Acropora</taxon>
    </lineage>
</organism>
<sequence length="74" mass="8465">MVSWSPIRILIYWEPCGYKAQGERDAMLTKELDLNLICAISRKLIVCVKKSRSRFPSVDLGSNTSVTSMEYSFM</sequence>
<dbReference type="AlphaFoldDB" id="A0AAD9VBV7"/>
<comment type="caution">
    <text evidence="1">The sequence shown here is derived from an EMBL/GenBank/DDBJ whole genome shotgun (WGS) entry which is preliminary data.</text>
</comment>
<reference evidence="1" key="2">
    <citation type="journal article" date="2023" name="Science">
        <title>Genomic signatures of disease resistance in endangered staghorn corals.</title>
        <authorList>
            <person name="Vollmer S.V."/>
            <person name="Selwyn J.D."/>
            <person name="Despard B.A."/>
            <person name="Roesel C.L."/>
        </authorList>
    </citation>
    <scope>NUCLEOTIDE SEQUENCE</scope>
    <source>
        <strain evidence="1">K2</strain>
    </source>
</reference>
<dbReference type="Proteomes" id="UP001249851">
    <property type="component" value="Unassembled WGS sequence"/>
</dbReference>
<evidence type="ECO:0000313" key="1">
    <source>
        <dbReference type="EMBL" id="KAK2568352.1"/>
    </source>
</evidence>
<reference evidence="1" key="1">
    <citation type="journal article" date="2023" name="G3 (Bethesda)">
        <title>Whole genome assembly and annotation of the endangered Caribbean coral Acropora cervicornis.</title>
        <authorList>
            <person name="Selwyn J.D."/>
            <person name="Vollmer S.V."/>
        </authorList>
    </citation>
    <scope>NUCLEOTIDE SEQUENCE</scope>
    <source>
        <strain evidence="1">K2</strain>
    </source>
</reference>
<dbReference type="EMBL" id="JARQWQ010000012">
    <property type="protein sequence ID" value="KAK2568352.1"/>
    <property type="molecule type" value="Genomic_DNA"/>
</dbReference>
<name>A0AAD9VBV7_ACRCE</name>
<keyword evidence="2" id="KW-1185">Reference proteome</keyword>
<evidence type="ECO:0000313" key="2">
    <source>
        <dbReference type="Proteomes" id="UP001249851"/>
    </source>
</evidence>
<protein>
    <submittedName>
        <fullName evidence="1">Uncharacterized protein</fullName>
    </submittedName>
</protein>
<accession>A0AAD9VBV7</accession>
<proteinExistence type="predicted"/>
<gene>
    <name evidence="1" type="ORF">P5673_007372</name>
</gene>